<dbReference type="Pfam" id="PF05962">
    <property type="entry name" value="HutD"/>
    <property type="match status" value="1"/>
</dbReference>
<dbReference type="SUPFAM" id="SSF51182">
    <property type="entry name" value="RmlC-like cupins"/>
    <property type="match status" value="1"/>
</dbReference>
<dbReference type="Gene3D" id="2.60.120.10">
    <property type="entry name" value="Jelly Rolls"/>
    <property type="match status" value="1"/>
</dbReference>
<dbReference type="RefSeq" id="WP_065687994.1">
    <property type="nucleotide sequence ID" value="NZ_JBKBFC010000002.1"/>
</dbReference>
<evidence type="ECO:0000313" key="2">
    <source>
        <dbReference type="Proteomes" id="UP000093451"/>
    </source>
</evidence>
<dbReference type="EMBL" id="LXKT01000013">
    <property type="protein sequence ID" value="OCJ38116.1"/>
    <property type="molecule type" value="Genomic_DNA"/>
</dbReference>
<evidence type="ECO:0008006" key="3">
    <source>
        <dbReference type="Google" id="ProtNLM"/>
    </source>
</evidence>
<dbReference type="InterPro" id="IPR014710">
    <property type="entry name" value="RmlC-like_jellyroll"/>
</dbReference>
<protein>
    <recommendedName>
        <fullName evidence="3">HutD family protein</fullName>
    </recommendedName>
</protein>
<dbReference type="CDD" id="cd20293">
    <property type="entry name" value="cupin_HutD_N"/>
    <property type="match status" value="1"/>
</dbReference>
<dbReference type="PANTHER" id="PTHR37943:SF1">
    <property type="entry name" value="PROTEIN VES"/>
    <property type="match status" value="1"/>
</dbReference>
<dbReference type="Proteomes" id="UP000093451">
    <property type="component" value="Unassembled WGS sequence"/>
</dbReference>
<organism evidence="1 2">
    <name type="scientific">Agrobacterium tumefaciens</name>
    <dbReference type="NCBI Taxonomy" id="358"/>
    <lineage>
        <taxon>Bacteria</taxon>
        <taxon>Pseudomonadati</taxon>
        <taxon>Pseudomonadota</taxon>
        <taxon>Alphaproteobacteria</taxon>
        <taxon>Hyphomicrobiales</taxon>
        <taxon>Rhizobiaceae</taxon>
        <taxon>Rhizobium/Agrobacterium group</taxon>
        <taxon>Agrobacterium</taxon>
        <taxon>Agrobacterium tumefaciens complex</taxon>
    </lineage>
</organism>
<dbReference type="InterPro" id="IPR011051">
    <property type="entry name" value="RmlC_Cupin_sf"/>
</dbReference>
<dbReference type="PANTHER" id="PTHR37943">
    <property type="entry name" value="PROTEIN VES"/>
    <property type="match status" value="1"/>
</dbReference>
<evidence type="ECO:0000313" key="1">
    <source>
        <dbReference type="EMBL" id="OCJ38116.1"/>
    </source>
</evidence>
<gene>
    <name evidence="1" type="ORF">A6U91_07995</name>
</gene>
<dbReference type="AlphaFoldDB" id="A0AB36EJ60"/>
<comment type="caution">
    <text evidence="1">The sequence shown here is derived from an EMBL/GenBank/DDBJ whole genome shotgun (WGS) entry which is preliminary data.</text>
</comment>
<proteinExistence type="predicted"/>
<accession>A0AB36EJ60</accession>
<reference evidence="1 2" key="1">
    <citation type="journal article" date="2016" name="PeerJ">
        <title>Gall-ID: tools for genotyping gall-causing phytopathogenic bacteria.</title>
        <authorList>
            <person name="Davis E.W.II."/>
            <person name="Weisberg A.J."/>
            <person name="Tabima J.F."/>
            <person name="Grunwald N.J."/>
            <person name="Chang J.H."/>
        </authorList>
    </citation>
    <scope>NUCLEOTIDE SEQUENCE [LARGE SCALE GENOMIC DNA]</scope>
    <source>
        <strain evidence="1 2">N2/73</strain>
    </source>
</reference>
<name>A0AB36EJ60_AGRTU</name>
<sequence>MRILRASEHKTMPWKNGGGVTVEIAIHPPGASVDAFDWRVSMATVAQDGPFSSFAGIDRTLAIIEGNGLELAISGHEPVALTTESTPLPFAADVPVDATLMDGAIVDLNVMTRRSSFAHSVQRLSGSRSMQAATGTRLILALDPLTVAVNNETARLEKLDSVFITESVPFTIDSDHGEGIFFMITLQDI</sequence>
<dbReference type="InterPro" id="IPR010282">
    <property type="entry name" value="Uncharacterised_HutD/Ves"/>
</dbReference>